<proteinExistence type="predicted"/>
<dbReference type="AlphaFoldDB" id="A0A094LBH3"/>
<accession>A0A094LBH3</accession>
<sequence length="73" mass="8554">MYTAIDDVLSLSELEQCLESKVWKMKTLEKKSNGRKKFEKRLVSILNHSSNIKNGINQVQQKMVIFIQHFNKS</sequence>
<dbReference type="EMBL" id="JPZO01000112">
    <property type="protein sequence ID" value="KFZ32243.1"/>
    <property type="molecule type" value="Genomic_DNA"/>
</dbReference>
<name>A0A094LBH3_9BACL</name>
<evidence type="ECO:0000313" key="1">
    <source>
        <dbReference type="EMBL" id="KFZ32243.1"/>
    </source>
</evidence>
<organism evidence="1">
    <name type="scientific">Anoxybacillus flavithermus</name>
    <dbReference type="NCBI Taxonomy" id="33934"/>
    <lineage>
        <taxon>Bacteria</taxon>
        <taxon>Bacillati</taxon>
        <taxon>Bacillota</taxon>
        <taxon>Bacilli</taxon>
        <taxon>Bacillales</taxon>
        <taxon>Anoxybacillaceae</taxon>
        <taxon>Anoxybacillus</taxon>
    </lineage>
</organism>
<protein>
    <submittedName>
        <fullName evidence="1">Uncharacterized protein</fullName>
    </submittedName>
</protein>
<comment type="caution">
    <text evidence="1">The sequence shown here is derived from an EMBL/GenBank/DDBJ whole genome shotgun (WGS) entry which is preliminary data.</text>
</comment>
<gene>
    <name evidence="1" type="ORF">JS44_14055</name>
</gene>
<reference evidence="1" key="1">
    <citation type="submission" date="2014-08" db="EMBL/GenBank/DDBJ databases">
        <title>Fullgenome sequencing of Anoxybacillus sp.25 isolate from Garga hot-spring Russia.</title>
        <authorList>
            <person name="Rozanov A.S."/>
            <person name="Kotenko A.V."/>
            <person name="Malup T.K."/>
            <person name="Peltek S.E."/>
        </authorList>
    </citation>
    <scope>NUCLEOTIDE SEQUENCE [LARGE SCALE GENOMIC DNA]</scope>
    <source>
        <strain evidence="1">25</strain>
    </source>
</reference>